<evidence type="ECO:0000313" key="3">
    <source>
        <dbReference type="Proteomes" id="UP000700334"/>
    </source>
</evidence>
<sequence length="199" mass="22170">MGSVMRTPELQGSTDRTNRIDSTDEQQQQRERERRSSREEPLRDPRPVAKLTTAGTWARDSPLPLLLPQQAELGKPRERSCSLPGVDFNYGLYARGLDGGVPEVRGHAPGLTAAPGSVSPAPAIGRWNVFKQQPTHPHELTRNYIAMNRGAVKAGLVTAHEALLYRQLNDIRISDQDDRHLKKEPPFVPPDITFGVRAR</sequence>
<name>A0A8J5ZXI8_GALPY</name>
<dbReference type="PANTHER" id="PTHR28617:SF1">
    <property type="entry name" value="CILIA- AND FLAGELLA-ASSOCIATED PROTEIN 77"/>
    <property type="match status" value="1"/>
</dbReference>
<keyword evidence="3" id="KW-1185">Reference proteome</keyword>
<proteinExistence type="predicted"/>
<comment type="caution">
    <text evidence="2">The sequence shown here is derived from an EMBL/GenBank/DDBJ whole genome shotgun (WGS) entry which is preliminary data.</text>
</comment>
<dbReference type="EMBL" id="JAGFMF010011945">
    <property type="protein sequence ID" value="KAG8509461.1"/>
    <property type="molecule type" value="Genomic_DNA"/>
</dbReference>
<organism evidence="2 3">
    <name type="scientific">Galemys pyrenaicus</name>
    <name type="common">Iberian desman</name>
    <name type="synonym">Pyrenean desman</name>
    <dbReference type="NCBI Taxonomy" id="202257"/>
    <lineage>
        <taxon>Eukaryota</taxon>
        <taxon>Metazoa</taxon>
        <taxon>Chordata</taxon>
        <taxon>Craniata</taxon>
        <taxon>Vertebrata</taxon>
        <taxon>Euteleostomi</taxon>
        <taxon>Mammalia</taxon>
        <taxon>Eutheria</taxon>
        <taxon>Laurasiatheria</taxon>
        <taxon>Eulipotyphla</taxon>
        <taxon>Talpidae</taxon>
        <taxon>Galemys</taxon>
    </lineage>
</organism>
<dbReference type="PANTHER" id="PTHR28617">
    <property type="entry name" value="CILIA- AND FLAGELLA-ASSOCIATED PROTEIN 77"/>
    <property type="match status" value="1"/>
</dbReference>
<feature type="region of interest" description="Disordered" evidence="1">
    <location>
        <begin position="1"/>
        <end position="55"/>
    </location>
</feature>
<gene>
    <name evidence="2" type="ORF">J0S82_011825</name>
</gene>
<reference evidence="2" key="1">
    <citation type="journal article" date="2021" name="Evol. Appl.">
        <title>The genome of the Pyrenean desman and the effects of bottlenecks and inbreeding on the genomic landscape of an endangered species.</title>
        <authorList>
            <person name="Escoda L."/>
            <person name="Castresana J."/>
        </authorList>
    </citation>
    <scope>NUCLEOTIDE SEQUENCE</scope>
    <source>
        <strain evidence="2">IBE-C5619</strain>
    </source>
</reference>
<dbReference type="AlphaFoldDB" id="A0A8J5ZXI8"/>
<dbReference type="OrthoDB" id="532484at2759"/>
<keyword evidence="2" id="KW-0282">Flagellum</keyword>
<dbReference type="Proteomes" id="UP000700334">
    <property type="component" value="Unassembled WGS sequence"/>
</dbReference>
<accession>A0A8J5ZXI8</accession>
<feature type="compositionally biased region" description="Basic and acidic residues" evidence="1">
    <location>
        <begin position="16"/>
        <end position="47"/>
    </location>
</feature>
<evidence type="ECO:0000313" key="2">
    <source>
        <dbReference type="EMBL" id="KAG8509461.1"/>
    </source>
</evidence>
<protein>
    <submittedName>
        <fullName evidence="2">Cilia- and flagella-associated protein 77</fullName>
    </submittedName>
</protein>
<dbReference type="InterPro" id="IPR029147">
    <property type="entry name" value="CFAP77"/>
</dbReference>
<dbReference type="Pfam" id="PF14825">
    <property type="entry name" value="CFAP77"/>
    <property type="match status" value="1"/>
</dbReference>
<keyword evidence="2" id="KW-0966">Cell projection</keyword>
<evidence type="ECO:0000256" key="1">
    <source>
        <dbReference type="SAM" id="MobiDB-lite"/>
    </source>
</evidence>
<keyword evidence="2" id="KW-0969">Cilium</keyword>